<dbReference type="AlphaFoldDB" id="A0A0C2M6Z6"/>
<name>A0A0C2M6Z6_THEKT</name>
<dbReference type="InterPro" id="IPR036430">
    <property type="entry name" value="RNase_T2-like_sf"/>
</dbReference>
<dbReference type="GO" id="GO:0003723">
    <property type="term" value="F:RNA binding"/>
    <property type="evidence" value="ECO:0007669"/>
    <property type="project" value="InterPro"/>
</dbReference>
<protein>
    <submittedName>
        <fullName evidence="2">Uncharacterized protein</fullName>
    </submittedName>
</protein>
<feature type="chain" id="PRO_5002152239" evidence="1">
    <location>
        <begin position="20"/>
        <end position="193"/>
    </location>
</feature>
<organism evidence="2 3">
    <name type="scientific">Thelohanellus kitauei</name>
    <name type="common">Myxosporean</name>
    <dbReference type="NCBI Taxonomy" id="669202"/>
    <lineage>
        <taxon>Eukaryota</taxon>
        <taxon>Metazoa</taxon>
        <taxon>Cnidaria</taxon>
        <taxon>Myxozoa</taxon>
        <taxon>Myxosporea</taxon>
        <taxon>Bivalvulida</taxon>
        <taxon>Platysporina</taxon>
        <taxon>Myxobolidae</taxon>
        <taxon>Thelohanellus</taxon>
    </lineage>
</organism>
<sequence length="193" mass="22558">MIWLANVCFLALRLSSANSALCAYRIGDREGTGYHKLMAEIHIKISLHGEFSHIQKKKSGGKCDNIDLSIIQPLRMWYSFKSETEHEFSDSLQKHECKKHRFDDEDSNAFIMRAMNTCKDFSGYLHTVYCRVDDRNRLNVVREVILQDRIRSNIRKNGCHASYQFAMPWGLRINVLNRQEYSVNLTTEKFFIA</sequence>
<proteinExistence type="predicted"/>
<accession>A0A0C2M6Z6</accession>
<dbReference type="Gene3D" id="3.90.730.10">
    <property type="entry name" value="Ribonuclease T2-like"/>
    <property type="match status" value="1"/>
</dbReference>
<keyword evidence="1" id="KW-0732">Signal</keyword>
<feature type="signal peptide" evidence="1">
    <location>
        <begin position="1"/>
        <end position="19"/>
    </location>
</feature>
<gene>
    <name evidence="2" type="ORF">RF11_08987</name>
</gene>
<reference evidence="2 3" key="1">
    <citation type="journal article" date="2014" name="Genome Biol. Evol.">
        <title>The genome of the myxosporean Thelohanellus kitauei shows adaptations to nutrient acquisition within its fish host.</title>
        <authorList>
            <person name="Yang Y."/>
            <person name="Xiong J."/>
            <person name="Zhou Z."/>
            <person name="Huo F."/>
            <person name="Miao W."/>
            <person name="Ran C."/>
            <person name="Liu Y."/>
            <person name="Zhang J."/>
            <person name="Feng J."/>
            <person name="Wang M."/>
            <person name="Wang M."/>
            <person name="Wang L."/>
            <person name="Yao B."/>
        </authorList>
    </citation>
    <scope>NUCLEOTIDE SEQUENCE [LARGE SCALE GENOMIC DNA]</scope>
    <source>
        <strain evidence="2">Wuqing</strain>
    </source>
</reference>
<dbReference type="Proteomes" id="UP000031668">
    <property type="component" value="Unassembled WGS sequence"/>
</dbReference>
<evidence type="ECO:0000313" key="2">
    <source>
        <dbReference type="EMBL" id="KII62810.1"/>
    </source>
</evidence>
<comment type="caution">
    <text evidence="2">The sequence shown here is derived from an EMBL/GenBank/DDBJ whole genome shotgun (WGS) entry which is preliminary data.</text>
</comment>
<evidence type="ECO:0000313" key="3">
    <source>
        <dbReference type="Proteomes" id="UP000031668"/>
    </source>
</evidence>
<evidence type="ECO:0000256" key="1">
    <source>
        <dbReference type="SAM" id="SignalP"/>
    </source>
</evidence>
<dbReference type="GO" id="GO:0033897">
    <property type="term" value="F:ribonuclease T2 activity"/>
    <property type="evidence" value="ECO:0007669"/>
    <property type="project" value="InterPro"/>
</dbReference>
<keyword evidence="3" id="KW-1185">Reference proteome</keyword>
<dbReference type="EMBL" id="JWZT01004873">
    <property type="protein sequence ID" value="KII62810.1"/>
    <property type="molecule type" value="Genomic_DNA"/>
</dbReference>